<evidence type="ECO:0000313" key="3">
    <source>
        <dbReference type="EMBL" id="CAF4779830.1"/>
    </source>
</evidence>
<accession>A0A821JL72</accession>
<gene>
    <name evidence="2" type="ORF">OVN521_LOCUS49193</name>
    <name evidence="3" type="ORF">OVN521_LOCUS51136</name>
</gene>
<dbReference type="InterPro" id="IPR000504">
    <property type="entry name" value="RRM_dom"/>
</dbReference>
<dbReference type="GO" id="GO:0003723">
    <property type="term" value="F:RNA binding"/>
    <property type="evidence" value="ECO:0007669"/>
    <property type="project" value="InterPro"/>
</dbReference>
<dbReference type="Pfam" id="PF16367">
    <property type="entry name" value="RRM_7"/>
    <property type="match status" value="1"/>
</dbReference>
<evidence type="ECO:0000259" key="1">
    <source>
        <dbReference type="Pfam" id="PF16367"/>
    </source>
</evidence>
<evidence type="ECO:0000313" key="4">
    <source>
        <dbReference type="Proteomes" id="UP000663866"/>
    </source>
</evidence>
<comment type="caution">
    <text evidence="2">The sequence shown here is derived from an EMBL/GenBank/DDBJ whole genome shotgun (WGS) entry which is preliminary data.</text>
</comment>
<feature type="domain" description="RRM" evidence="1">
    <location>
        <begin position="2"/>
        <end position="49"/>
    </location>
</feature>
<keyword evidence="4" id="KW-1185">Reference proteome</keyword>
<proteinExistence type="predicted"/>
<reference evidence="2" key="1">
    <citation type="submission" date="2021-02" db="EMBL/GenBank/DDBJ databases">
        <authorList>
            <person name="Nowell W R."/>
        </authorList>
    </citation>
    <scope>NUCLEOTIDE SEQUENCE</scope>
</reference>
<dbReference type="Proteomes" id="UP000663866">
    <property type="component" value="Unassembled WGS sequence"/>
</dbReference>
<organism evidence="2 4">
    <name type="scientific">Rotaria magnacalcarata</name>
    <dbReference type="NCBI Taxonomy" id="392030"/>
    <lineage>
        <taxon>Eukaryota</taxon>
        <taxon>Metazoa</taxon>
        <taxon>Spiralia</taxon>
        <taxon>Gnathifera</taxon>
        <taxon>Rotifera</taxon>
        <taxon>Eurotatoria</taxon>
        <taxon>Bdelloidea</taxon>
        <taxon>Philodinida</taxon>
        <taxon>Philodinidae</taxon>
        <taxon>Rotaria</taxon>
    </lineage>
</organism>
<dbReference type="AlphaFoldDB" id="A0A821JL72"/>
<name>A0A821JL72_9BILA</name>
<sequence>KSGYAYAIFDKESSVHELLLASCQQPQRNSDGRCEYYLNLNSQRSASKRKSVS</sequence>
<protein>
    <recommendedName>
        <fullName evidence="1">RRM domain-containing protein</fullName>
    </recommendedName>
</protein>
<feature type="non-terminal residue" evidence="2">
    <location>
        <position position="1"/>
    </location>
</feature>
<evidence type="ECO:0000313" key="2">
    <source>
        <dbReference type="EMBL" id="CAF4724250.1"/>
    </source>
</evidence>
<dbReference type="EMBL" id="CAJOBG010121342">
    <property type="protein sequence ID" value="CAF4779830.1"/>
    <property type="molecule type" value="Genomic_DNA"/>
</dbReference>
<dbReference type="EMBL" id="CAJOBG010106597">
    <property type="protein sequence ID" value="CAF4724250.1"/>
    <property type="molecule type" value="Genomic_DNA"/>
</dbReference>